<evidence type="ECO:0000313" key="2">
    <source>
        <dbReference type="EMBL" id="MBR7829131.1"/>
    </source>
</evidence>
<protein>
    <submittedName>
        <fullName evidence="2">Uncharacterized protein</fullName>
    </submittedName>
</protein>
<sequence>MTSSEETAELVLDTTMIKVGAILTGAGMLLATVGVGLAGAAVARVARDWMRQNDFSPAATASAKLHQAKHATLAGARAWQANGAVAGSH</sequence>
<dbReference type="AlphaFoldDB" id="A0A941ECW9"/>
<reference evidence="2" key="1">
    <citation type="submission" date="2021-04" db="EMBL/GenBank/DDBJ databases">
        <title>Genome based classification of Actinospica acidithermotolerans sp. nov., an actinobacterium isolated from an Indonesian hot spring.</title>
        <authorList>
            <person name="Kusuma A.B."/>
            <person name="Putra K.E."/>
            <person name="Nafisah S."/>
            <person name="Loh J."/>
            <person name="Nouioui I."/>
            <person name="Goodfellow M."/>
        </authorList>
    </citation>
    <scope>NUCLEOTIDE SEQUENCE</scope>
    <source>
        <strain evidence="2">MGRD01-02</strain>
    </source>
</reference>
<gene>
    <name evidence="2" type="ORF">KDK95_22680</name>
</gene>
<evidence type="ECO:0000313" key="3">
    <source>
        <dbReference type="Proteomes" id="UP000676325"/>
    </source>
</evidence>
<accession>A0A941ECW9</accession>
<keyword evidence="1" id="KW-0812">Transmembrane</keyword>
<evidence type="ECO:0000256" key="1">
    <source>
        <dbReference type="SAM" id="Phobius"/>
    </source>
</evidence>
<dbReference type="RefSeq" id="WP_212520267.1">
    <property type="nucleotide sequence ID" value="NZ_JAGSOH010000075.1"/>
</dbReference>
<proteinExistence type="predicted"/>
<keyword evidence="1" id="KW-0472">Membrane</keyword>
<name>A0A941ECW9_9ACTN</name>
<comment type="caution">
    <text evidence="2">The sequence shown here is derived from an EMBL/GenBank/DDBJ whole genome shotgun (WGS) entry which is preliminary data.</text>
</comment>
<keyword evidence="3" id="KW-1185">Reference proteome</keyword>
<organism evidence="2 3">
    <name type="scientific">Actinospica acidithermotolerans</name>
    <dbReference type="NCBI Taxonomy" id="2828514"/>
    <lineage>
        <taxon>Bacteria</taxon>
        <taxon>Bacillati</taxon>
        <taxon>Actinomycetota</taxon>
        <taxon>Actinomycetes</taxon>
        <taxon>Catenulisporales</taxon>
        <taxon>Actinospicaceae</taxon>
        <taxon>Actinospica</taxon>
    </lineage>
</organism>
<feature type="transmembrane region" description="Helical" evidence="1">
    <location>
        <begin position="20"/>
        <end position="43"/>
    </location>
</feature>
<keyword evidence="1" id="KW-1133">Transmembrane helix</keyword>
<dbReference type="Proteomes" id="UP000676325">
    <property type="component" value="Unassembled WGS sequence"/>
</dbReference>
<dbReference type="EMBL" id="JAGSOH010000075">
    <property type="protein sequence ID" value="MBR7829131.1"/>
    <property type="molecule type" value="Genomic_DNA"/>
</dbReference>